<protein>
    <submittedName>
        <fullName evidence="1">Uncharacterized protein</fullName>
    </submittedName>
</protein>
<gene>
    <name evidence="1" type="ORF">AVEN_31851_1</name>
</gene>
<comment type="caution">
    <text evidence="1">The sequence shown here is derived from an EMBL/GenBank/DDBJ whole genome shotgun (WGS) entry which is preliminary data.</text>
</comment>
<reference evidence="1 2" key="1">
    <citation type="journal article" date="2019" name="Sci. Rep.">
        <title>Orb-weaving spider Araneus ventricosus genome elucidates the spidroin gene catalogue.</title>
        <authorList>
            <person name="Kono N."/>
            <person name="Nakamura H."/>
            <person name="Ohtoshi R."/>
            <person name="Moran D.A.P."/>
            <person name="Shinohara A."/>
            <person name="Yoshida Y."/>
            <person name="Fujiwara M."/>
            <person name="Mori M."/>
            <person name="Tomita M."/>
            <person name="Arakawa K."/>
        </authorList>
    </citation>
    <scope>NUCLEOTIDE SEQUENCE [LARGE SCALE GENOMIC DNA]</scope>
</reference>
<proteinExistence type="predicted"/>
<dbReference type="AlphaFoldDB" id="A0A4Y2F616"/>
<evidence type="ECO:0000313" key="1">
    <source>
        <dbReference type="EMBL" id="GBM37000.1"/>
    </source>
</evidence>
<keyword evidence="2" id="KW-1185">Reference proteome</keyword>
<accession>A0A4Y2F616</accession>
<evidence type="ECO:0000313" key="2">
    <source>
        <dbReference type="Proteomes" id="UP000499080"/>
    </source>
</evidence>
<dbReference type="Proteomes" id="UP000499080">
    <property type="component" value="Unassembled WGS sequence"/>
</dbReference>
<sequence length="112" mass="12426">MFTETLFNLSNIQITKAILFEVFLDSDFDECFLDAIVALINSSLFCSPSVSLEASMTSFRIRSSACVCEGNLIKSQPSIGHRPVSSSEVPENWRRCHITSLPVNEIYVVSSS</sequence>
<dbReference type="EMBL" id="BGPR01000826">
    <property type="protein sequence ID" value="GBM37000.1"/>
    <property type="molecule type" value="Genomic_DNA"/>
</dbReference>
<name>A0A4Y2F616_ARAVE</name>
<organism evidence="1 2">
    <name type="scientific">Araneus ventricosus</name>
    <name type="common">Orbweaver spider</name>
    <name type="synonym">Epeira ventricosa</name>
    <dbReference type="NCBI Taxonomy" id="182803"/>
    <lineage>
        <taxon>Eukaryota</taxon>
        <taxon>Metazoa</taxon>
        <taxon>Ecdysozoa</taxon>
        <taxon>Arthropoda</taxon>
        <taxon>Chelicerata</taxon>
        <taxon>Arachnida</taxon>
        <taxon>Araneae</taxon>
        <taxon>Araneomorphae</taxon>
        <taxon>Entelegynae</taxon>
        <taxon>Araneoidea</taxon>
        <taxon>Araneidae</taxon>
        <taxon>Araneus</taxon>
    </lineage>
</organism>